<dbReference type="PROSITE" id="PS51257">
    <property type="entry name" value="PROKAR_LIPOPROTEIN"/>
    <property type="match status" value="1"/>
</dbReference>
<dbReference type="NCBIfam" id="NF038402">
    <property type="entry name" value="TroA_like"/>
    <property type="match status" value="1"/>
</dbReference>
<comment type="similarity">
    <text evidence="1">Belongs to the bacterial solute-binding protein 8 family.</text>
</comment>
<name>A0A917PYY2_9BACI</name>
<organism evidence="6 7">
    <name type="scientific">Lentibacillus kapialis</name>
    <dbReference type="NCBI Taxonomy" id="340214"/>
    <lineage>
        <taxon>Bacteria</taxon>
        <taxon>Bacillati</taxon>
        <taxon>Bacillota</taxon>
        <taxon>Bacilli</taxon>
        <taxon>Bacillales</taxon>
        <taxon>Bacillaceae</taxon>
        <taxon>Lentibacillus</taxon>
    </lineage>
</organism>
<dbReference type="PROSITE" id="PS50983">
    <property type="entry name" value="FE_B12_PBP"/>
    <property type="match status" value="1"/>
</dbReference>
<proteinExistence type="inferred from homology"/>
<feature type="chain" id="PRO_5038337654" evidence="4">
    <location>
        <begin position="20"/>
        <end position="328"/>
    </location>
</feature>
<feature type="compositionally biased region" description="Acidic residues" evidence="3">
    <location>
        <begin position="34"/>
        <end position="46"/>
    </location>
</feature>
<dbReference type="FunFam" id="3.40.50.1980:FF:000035">
    <property type="entry name" value="Iron ABC transporter substrate-binding protein"/>
    <property type="match status" value="1"/>
</dbReference>
<evidence type="ECO:0000256" key="3">
    <source>
        <dbReference type="SAM" id="MobiDB-lite"/>
    </source>
</evidence>
<keyword evidence="6" id="KW-0449">Lipoprotein</keyword>
<feature type="region of interest" description="Disordered" evidence="3">
    <location>
        <begin position="25"/>
        <end position="46"/>
    </location>
</feature>
<evidence type="ECO:0000313" key="7">
    <source>
        <dbReference type="Proteomes" id="UP000658382"/>
    </source>
</evidence>
<dbReference type="Pfam" id="PF01497">
    <property type="entry name" value="Peripla_BP_2"/>
    <property type="match status" value="1"/>
</dbReference>
<dbReference type="CDD" id="cd01143">
    <property type="entry name" value="YvrC"/>
    <property type="match status" value="1"/>
</dbReference>
<sequence length="328" mass="35972">MKRILSFFLLFVLTLGLLAGCSSDSLDSEQGAENTDDNTEQTEADESAFPLTVTDALDNEMTLDEKPERIVSLIPSNTEIAFALGLGDEIVGVSDHDNYPKEVKEKKKVGGMELNVEVILSLEPDLVLAHASGAHNSKAALKQLRDAGINVFVVSDAQNIEQTYDSIKQIGHITGTEKKANDITSNMKEEFAALSEKTAEISDDKRQSVFFEVAPAPEIFTAGQNTFFDSLLEVVHAENASKEMDGWVKIDPESIVELNPDVIITTYGDYEDNPEKQVMSRDGWGDVNAVANEQVFDVNSDLVSRPGPRLVEGAKEIAKVVYPELFKE</sequence>
<dbReference type="PANTHER" id="PTHR30535:SF34">
    <property type="entry name" value="MOLYBDATE-BINDING PROTEIN MOLA"/>
    <property type="match status" value="1"/>
</dbReference>
<dbReference type="InterPro" id="IPR002491">
    <property type="entry name" value="ABC_transptr_periplasmic_BD"/>
</dbReference>
<keyword evidence="2 4" id="KW-0732">Signal</keyword>
<dbReference type="PANTHER" id="PTHR30535">
    <property type="entry name" value="VITAMIN B12-BINDING PROTEIN"/>
    <property type="match status" value="1"/>
</dbReference>
<accession>A0A917PYY2</accession>
<comment type="caution">
    <text evidence="6">The sequence shown here is derived from an EMBL/GenBank/DDBJ whole genome shotgun (WGS) entry which is preliminary data.</text>
</comment>
<dbReference type="Proteomes" id="UP000658382">
    <property type="component" value="Unassembled WGS sequence"/>
</dbReference>
<dbReference type="RefSeq" id="WP_188633172.1">
    <property type="nucleotide sequence ID" value="NZ_BMNQ01000032.1"/>
</dbReference>
<dbReference type="GO" id="GO:0071281">
    <property type="term" value="P:cellular response to iron ion"/>
    <property type="evidence" value="ECO:0007669"/>
    <property type="project" value="TreeGrafter"/>
</dbReference>
<evidence type="ECO:0000313" key="6">
    <source>
        <dbReference type="EMBL" id="GGJ99466.1"/>
    </source>
</evidence>
<dbReference type="EMBL" id="BMNQ01000032">
    <property type="protein sequence ID" value="GGJ99466.1"/>
    <property type="molecule type" value="Genomic_DNA"/>
</dbReference>
<feature type="signal peptide" evidence="4">
    <location>
        <begin position="1"/>
        <end position="19"/>
    </location>
</feature>
<feature type="domain" description="Fe/B12 periplasmic-binding" evidence="5">
    <location>
        <begin position="69"/>
        <end position="325"/>
    </location>
</feature>
<keyword evidence="7" id="KW-1185">Reference proteome</keyword>
<dbReference type="Gene3D" id="3.40.50.1980">
    <property type="entry name" value="Nitrogenase molybdenum iron protein domain"/>
    <property type="match status" value="2"/>
</dbReference>
<evidence type="ECO:0000256" key="1">
    <source>
        <dbReference type="ARBA" id="ARBA00008814"/>
    </source>
</evidence>
<protein>
    <submittedName>
        <fullName evidence="6">ABC transporter substrate-binding lipoprotein YvrC</fullName>
    </submittedName>
</protein>
<dbReference type="InterPro" id="IPR050902">
    <property type="entry name" value="ABC_Transporter_SBP"/>
</dbReference>
<evidence type="ECO:0000256" key="4">
    <source>
        <dbReference type="SAM" id="SignalP"/>
    </source>
</evidence>
<reference evidence="6" key="1">
    <citation type="journal article" date="2014" name="Int. J. Syst. Evol. Microbiol.">
        <title>Complete genome sequence of Corynebacterium casei LMG S-19264T (=DSM 44701T), isolated from a smear-ripened cheese.</title>
        <authorList>
            <consortium name="US DOE Joint Genome Institute (JGI-PGF)"/>
            <person name="Walter F."/>
            <person name="Albersmeier A."/>
            <person name="Kalinowski J."/>
            <person name="Ruckert C."/>
        </authorList>
    </citation>
    <scope>NUCLEOTIDE SEQUENCE</scope>
    <source>
        <strain evidence="6">JCM 12580</strain>
    </source>
</reference>
<dbReference type="SUPFAM" id="SSF53807">
    <property type="entry name" value="Helical backbone' metal receptor"/>
    <property type="match status" value="1"/>
</dbReference>
<reference evidence="6" key="2">
    <citation type="submission" date="2020-09" db="EMBL/GenBank/DDBJ databases">
        <authorList>
            <person name="Sun Q."/>
            <person name="Ohkuma M."/>
        </authorList>
    </citation>
    <scope>NUCLEOTIDE SEQUENCE</scope>
    <source>
        <strain evidence="6">JCM 12580</strain>
    </source>
</reference>
<dbReference type="InterPro" id="IPR054828">
    <property type="entry name" value="Vit_B12_bind_prot"/>
</dbReference>
<evidence type="ECO:0000259" key="5">
    <source>
        <dbReference type="PROSITE" id="PS50983"/>
    </source>
</evidence>
<dbReference type="AlphaFoldDB" id="A0A917PYY2"/>
<gene>
    <name evidence="6" type="primary">yvrC</name>
    <name evidence="6" type="ORF">GCM10007063_22250</name>
</gene>
<evidence type="ECO:0000256" key="2">
    <source>
        <dbReference type="ARBA" id="ARBA00022729"/>
    </source>
</evidence>